<dbReference type="SFLD" id="SFLDS00019">
    <property type="entry name" value="Glutathione_Transferase_(cytos"/>
    <property type="match status" value="1"/>
</dbReference>
<dbReference type="InterPro" id="IPR040079">
    <property type="entry name" value="Glutathione_S-Trfase"/>
</dbReference>
<keyword evidence="4" id="KW-1185">Reference proteome</keyword>
<accession>A0A1R3WBZ4</accession>
<sequence>MKLYYMPGACSLASHITLEWVGEPYETVRIAHDRLKSPEYLAINPLGAVPALELLDGTVLTQNASVLAYLADRHPEAGLEGDGTPQSRAEVHRWFGMLNSDMHPAFKPFFGSTAYLGDEAVIEKTKDNARERLVFLFGLVNDALYHRDWIAGHRSIADPYLFVMTRWAHDQGIDVSDLGELARHHQTMNEDATVMKVLKDEGLA</sequence>
<protein>
    <submittedName>
        <fullName evidence="3">Glutathione S-transferase</fullName>
    </submittedName>
</protein>
<dbReference type="Proteomes" id="UP000192455">
    <property type="component" value="Unassembled WGS sequence"/>
</dbReference>
<dbReference type="Gene3D" id="1.20.1050.10">
    <property type="match status" value="1"/>
</dbReference>
<evidence type="ECO:0000259" key="1">
    <source>
        <dbReference type="PROSITE" id="PS50404"/>
    </source>
</evidence>
<dbReference type="GO" id="GO:0016740">
    <property type="term" value="F:transferase activity"/>
    <property type="evidence" value="ECO:0007669"/>
    <property type="project" value="UniProtKB-KW"/>
</dbReference>
<evidence type="ECO:0000313" key="4">
    <source>
        <dbReference type="Proteomes" id="UP000192455"/>
    </source>
</evidence>
<dbReference type="PANTHER" id="PTHR44051">
    <property type="entry name" value="GLUTATHIONE S-TRANSFERASE-RELATED"/>
    <property type="match status" value="1"/>
</dbReference>
<dbReference type="PROSITE" id="PS50404">
    <property type="entry name" value="GST_NTER"/>
    <property type="match status" value="1"/>
</dbReference>
<feature type="domain" description="GST C-terminal" evidence="2">
    <location>
        <begin position="84"/>
        <end position="204"/>
    </location>
</feature>
<dbReference type="SFLD" id="SFLDG01150">
    <property type="entry name" value="Main.1:_Beta-like"/>
    <property type="match status" value="1"/>
</dbReference>
<organism evidence="3 4">
    <name type="scientific">Pontibaca methylaminivorans</name>
    <dbReference type="NCBI Taxonomy" id="515897"/>
    <lineage>
        <taxon>Bacteria</taxon>
        <taxon>Pseudomonadati</taxon>
        <taxon>Pseudomonadota</taxon>
        <taxon>Alphaproteobacteria</taxon>
        <taxon>Rhodobacterales</taxon>
        <taxon>Roseobacteraceae</taxon>
        <taxon>Pontibaca</taxon>
    </lineage>
</organism>
<keyword evidence="3" id="KW-0808">Transferase</keyword>
<dbReference type="InterPro" id="IPR010987">
    <property type="entry name" value="Glutathione-S-Trfase_C-like"/>
</dbReference>
<dbReference type="Pfam" id="PF13409">
    <property type="entry name" value="GST_N_2"/>
    <property type="match status" value="1"/>
</dbReference>
<feature type="domain" description="GST N-terminal" evidence="1">
    <location>
        <begin position="1"/>
        <end position="78"/>
    </location>
</feature>
<dbReference type="STRING" id="515897.SAMN05421849_0362"/>
<dbReference type="RefSeq" id="WP_076646728.1">
    <property type="nucleotide sequence ID" value="NZ_FTPS01000001.1"/>
</dbReference>
<name>A0A1R3WBZ4_9RHOB</name>
<gene>
    <name evidence="3" type="ORF">SAMN05421849_0362</name>
</gene>
<dbReference type="PROSITE" id="PS50405">
    <property type="entry name" value="GST_CTER"/>
    <property type="match status" value="1"/>
</dbReference>
<dbReference type="PANTHER" id="PTHR44051:SF8">
    <property type="entry name" value="GLUTATHIONE S-TRANSFERASE GSTA"/>
    <property type="match status" value="1"/>
</dbReference>
<dbReference type="Gene3D" id="3.40.30.10">
    <property type="entry name" value="Glutaredoxin"/>
    <property type="match status" value="1"/>
</dbReference>
<dbReference type="SUPFAM" id="SSF47616">
    <property type="entry name" value="GST C-terminal domain-like"/>
    <property type="match status" value="1"/>
</dbReference>
<dbReference type="AlphaFoldDB" id="A0A1R3WBZ4"/>
<evidence type="ECO:0000313" key="3">
    <source>
        <dbReference type="EMBL" id="SIT75645.1"/>
    </source>
</evidence>
<dbReference type="SUPFAM" id="SSF52833">
    <property type="entry name" value="Thioredoxin-like"/>
    <property type="match status" value="1"/>
</dbReference>
<dbReference type="EMBL" id="FTPS01000001">
    <property type="protein sequence ID" value="SIT75645.1"/>
    <property type="molecule type" value="Genomic_DNA"/>
</dbReference>
<evidence type="ECO:0000259" key="2">
    <source>
        <dbReference type="PROSITE" id="PS50405"/>
    </source>
</evidence>
<dbReference type="CDD" id="cd03057">
    <property type="entry name" value="GST_N_Beta"/>
    <property type="match status" value="1"/>
</dbReference>
<reference evidence="3 4" key="1">
    <citation type="submission" date="2017-01" db="EMBL/GenBank/DDBJ databases">
        <authorList>
            <person name="Mah S.A."/>
            <person name="Swanson W.J."/>
            <person name="Moy G.W."/>
            <person name="Vacquier V.D."/>
        </authorList>
    </citation>
    <scope>NUCLEOTIDE SEQUENCE [LARGE SCALE GENOMIC DNA]</scope>
    <source>
        <strain evidence="3 4">DSM 21219</strain>
    </source>
</reference>
<dbReference type="InterPro" id="IPR036249">
    <property type="entry name" value="Thioredoxin-like_sf"/>
</dbReference>
<proteinExistence type="predicted"/>
<dbReference type="CDD" id="cd03188">
    <property type="entry name" value="GST_C_Beta"/>
    <property type="match status" value="1"/>
</dbReference>
<dbReference type="InterPro" id="IPR036282">
    <property type="entry name" value="Glutathione-S-Trfase_C_sf"/>
</dbReference>
<dbReference type="InterPro" id="IPR004045">
    <property type="entry name" value="Glutathione_S-Trfase_N"/>
</dbReference>
<dbReference type="SFLD" id="SFLDG00358">
    <property type="entry name" value="Main_(cytGST)"/>
    <property type="match status" value="1"/>
</dbReference>